<dbReference type="AlphaFoldDB" id="A0AAV5RD73"/>
<dbReference type="PROSITE" id="PS50238">
    <property type="entry name" value="RHOGAP"/>
    <property type="match status" value="1"/>
</dbReference>
<dbReference type="InterPro" id="IPR027267">
    <property type="entry name" value="AH/BAR_dom_sf"/>
</dbReference>
<accession>A0AAV5RD73</accession>
<gene>
    <name evidence="7" type="ORF">DASB73_004530</name>
</gene>
<dbReference type="Gene3D" id="1.20.1270.60">
    <property type="entry name" value="Arfaptin homology (AH) domain/BAR domain"/>
    <property type="match status" value="1"/>
</dbReference>
<feature type="region of interest" description="Disordered" evidence="4">
    <location>
        <begin position="361"/>
        <end position="399"/>
    </location>
</feature>
<dbReference type="PROSITE" id="PS51741">
    <property type="entry name" value="F_BAR"/>
    <property type="match status" value="1"/>
</dbReference>
<evidence type="ECO:0000259" key="6">
    <source>
        <dbReference type="PROSITE" id="PS51741"/>
    </source>
</evidence>
<feature type="compositionally biased region" description="Polar residues" evidence="4">
    <location>
        <begin position="362"/>
        <end position="374"/>
    </location>
</feature>
<feature type="region of interest" description="Disordered" evidence="4">
    <location>
        <begin position="18"/>
        <end position="61"/>
    </location>
</feature>
<dbReference type="SMART" id="SM00324">
    <property type="entry name" value="RhoGAP"/>
    <property type="match status" value="1"/>
</dbReference>
<feature type="domain" description="Rho-GAP" evidence="5">
    <location>
        <begin position="525"/>
        <end position="714"/>
    </location>
</feature>
<protein>
    <submittedName>
        <fullName evidence="7">GTPase-activating protein</fullName>
    </submittedName>
</protein>
<sequence length="717" mass="79132">MTDVTNQSSVATQSLGISGNSMVKDTSTSSKVAPAVNAGSAQTMRDNANPSNETQEPASSQYLLNDPKLKEILLSDVGVECLLARLKQSVHTVREFAAYIKKMAAIETEYSVHLKKTARTVTDVFKRSDIKKGTFQNQILNVLKSTDRYGDAGNTFIDALHRIHDELMDLVRSMDRQRKTCKEAALRHEKNLVDAERECEKAKGKYDNACEELEKVRTADPSKNKLGFKGKSEEELHRRMTICEVDYQQKVDTCQRLRRELVEKLRVEDIRKLQGLTLECDNALSLQVMLFANLIETLQLNRAFVICPIKPINSPTANLAIKEMAGKIDSELDFYNYVYNIPRQRQSLNRAAVVFRKHPTLGPSSRSVSNSAHPTTHVGGHSMNNTASGMNGNINKSVNTANVPKPSAFVSSGTAKTGPVLSGSVMGSMLGSLTSGNSGNTNLGSSFSNTNGSTSSTTTTPNTGINNTASGNLHNTSSNQDDSPMVTITNSPSVLIKPVVPDSKKFTHDVPEYNPSINGLAVYGTPLEDLLDYEEGTVPRVVYQCVQAIDNFGLEVEGIYRANGNSAQITEIRREFDIDALAVDLLRPNNGVNDIHSVSSALKQYFTALPDPLLTKRYHREFINAANITNDIQRRDSIHAIINKLPDPNYTTLRYLVFHLYRVQERESVNKMSVANLGIVWGPALMDTDYQNVGEMALESRVVETILINAYAIFEAE</sequence>
<evidence type="ECO:0000256" key="1">
    <source>
        <dbReference type="ARBA" id="ARBA00022468"/>
    </source>
</evidence>
<keyword evidence="8" id="KW-1185">Reference proteome</keyword>
<feature type="compositionally biased region" description="Polar residues" evidence="4">
    <location>
        <begin position="382"/>
        <end position="399"/>
    </location>
</feature>
<organism evidence="7 8">
    <name type="scientific">Starmerella bacillaris</name>
    <name type="common">Yeast</name>
    <name type="synonym">Candida zemplinina</name>
    <dbReference type="NCBI Taxonomy" id="1247836"/>
    <lineage>
        <taxon>Eukaryota</taxon>
        <taxon>Fungi</taxon>
        <taxon>Dikarya</taxon>
        <taxon>Ascomycota</taxon>
        <taxon>Saccharomycotina</taxon>
        <taxon>Dipodascomycetes</taxon>
        <taxon>Dipodascales</taxon>
        <taxon>Trichomonascaceae</taxon>
        <taxon>Starmerella</taxon>
    </lineage>
</organism>
<dbReference type="Proteomes" id="UP001362899">
    <property type="component" value="Unassembled WGS sequence"/>
</dbReference>
<dbReference type="PANTHER" id="PTHR23176:SF128">
    <property type="entry name" value="RHO GTPASE-ACTIVATING PROTEIN RGD1"/>
    <property type="match status" value="1"/>
</dbReference>
<evidence type="ECO:0000256" key="3">
    <source>
        <dbReference type="SAM" id="Coils"/>
    </source>
</evidence>
<dbReference type="InterPro" id="IPR001060">
    <property type="entry name" value="FCH_dom"/>
</dbReference>
<dbReference type="Gene3D" id="1.10.555.10">
    <property type="entry name" value="Rho GTPase activation protein"/>
    <property type="match status" value="1"/>
</dbReference>
<name>A0AAV5RD73_STABA</name>
<feature type="domain" description="F-BAR" evidence="6">
    <location>
        <begin position="67"/>
        <end position="333"/>
    </location>
</feature>
<dbReference type="InterPro" id="IPR031160">
    <property type="entry name" value="F_BAR_dom"/>
</dbReference>
<dbReference type="SUPFAM" id="SSF103657">
    <property type="entry name" value="BAR/IMD domain-like"/>
    <property type="match status" value="1"/>
</dbReference>
<evidence type="ECO:0000259" key="5">
    <source>
        <dbReference type="PROSITE" id="PS50238"/>
    </source>
</evidence>
<comment type="caution">
    <text evidence="7">The sequence shown here is derived from an EMBL/GenBank/DDBJ whole genome shotgun (WGS) entry which is preliminary data.</text>
</comment>
<feature type="compositionally biased region" description="Polar residues" evidence="4">
    <location>
        <begin position="18"/>
        <end position="31"/>
    </location>
</feature>
<reference evidence="7 8" key="1">
    <citation type="journal article" date="2023" name="Elife">
        <title>Identification of key yeast species and microbe-microbe interactions impacting larval growth of Drosophila in the wild.</title>
        <authorList>
            <person name="Mure A."/>
            <person name="Sugiura Y."/>
            <person name="Maeda R."/>
            <person name="Honda K."/>
            <person name="Sakurai N."/>
            <person name="Takahashi Y."/>
            <person name="Watada M."/>
            <person name="Katoh T."/>
            <person name="Gotoh A."/>
            <person name="Gotoh Y."/>
            <person name="Taniguchi I."/>
            <person name="Nakamura K."/>
            <person name="Hayashi T."/>
            <person name="Katayama T."/>
            <person name="Uemura T."/>
            <person name="Hattori Y."/>
        </authorList>
    </citation>
    <scope>NUCLEOTIDE SEQUENCE [LARGE SCALE GENOMIC DNA]</scope>
    <source>
        <strain evidence="7 8">SB-73</strain>
    </source>
</reference>
<dbReference type="EMBL" id="BTGC01000001">
    <property type="protein sequence ID" value="GMM49495.1"/>
    <property type="molecule type" value="Genomic_DNA"/>
</dbReference>
<keyword evidence="2 3" id="KW-0175">Coiled coil</keyword>
<feature type="compositionally biased region" description="Polar residues" evidence="4">
    <location>
        <begin position="39"/>
        <end position="61"/>
    </location>
</feature>
<evidence type="ECO:0000313" key="8">
    <source>
        <dbReference type="Proteomes" id="UP001362899"/>
    </source>
</evidence>
<dbReference type="GO" id="GO:0005096">
    <property type="term" value="F:GTPase activator activity"/>
    <property type="evidence" value="ECO:0007669"/>
    <property type="project" value="UniProtKB-KW"/>
</dbReference>
<evidence type="ECO:0000313" key="7">
    <source>
        <dbReference type="EMBL" id="GMM49495.1"/>
    </source>
</evidence>
<dbReference type="GO" id="GO:0005938">
    <property type="term" value="C:cell cortex"/>
    <property type="evidence" value="ECO:0007669"/>
    <property type="project" value="UniProtKB-ARBA"/>
</dbReference>
<dbReference type="GO" id="GO:0007165">
    <property type="term" value="P:signal transduction"/>
    <property type="evidence" value="ECO:0007669"/>
    <property type="project" value="InterPro"/>
</dbReference>
<feature type="compositionally biased region" description="Low complexity" evidence="4">
    <location>
        <begin position="441"/>
        <end position="468"/>
    </location>
</feature>
<evidence type="ECO:0000256" key="4">
    <source>
        <dbReference type="SAM" id="MobiDB-lite"/>
    </source>
</evidence>
<feature type="compositionally biased region" description="Polar residues" evidence="4">
    <location>
        <begin position="469"/>
        <end position="488"/>
    </location>
</feature>
<dbReference type="InterPro" id="IPR000198">
    <property type="entry name" value="RhoGAP_dom"/>
</dbReference>
<dbReference type="GO" id="GO:0005933">
    <property type="term" value="C:cellular bud"/>
    <property type="evidence" value="ECO:0007669"/>
    <property type="project" value="UniProtKB-ARBA"/>
</dbReference>
<dbReference type="PANTHER" id="PTHR23176">
    <property type="entry name" value="RHO/RAC/CDC GTPASE-ACTIVATING PROTEIN"/>
    <property type="match status" value="1"/>
</dbReference>
<dbReference type="Pfam" id="PF00611">
    <property type="entry name" value="FCH"/>
    <property type="match status" value="1"/>
</dbReference>
<dbReference type="SMART" id="SM00055">
    <property type="entry name" value="FCH"/>
    <property type="match status" value="1"/>
</dbReference>
<feature type="region of interest" description="Disordered" evidence="4">
    <location>
        <begin position="441"/>
        <end position="488"/>
    </location>
</feature>
<dbReference type="SUPFAM" id="SSF48350">
    <property type="entry name" value="GTPase activation domain, GAP"/>
    <property type="match status" value="1"/>
</dbReference>
<keyword evidence="1" id="KW-0343">GTPase activation</keyword>
<dbReference type="InterPro" id="IPR008936">
    <property type="entry name" value="Rho_GTPase_activation_prot"/>
</dbReference>
<feature type="coiled-coil region" evidence="3">
    <location>
        <begin position="178"/>
        <end position="219"/>
    </location>
</feature>
<dbReference type="InterPro" id="IPR050729">
    <property type="entry name" value="Rho-GAP"/>
</dbReference>
<evidence type="ECO:0000256" key="2">
    <source>
        <dbReference type="PROSITE-ProRule" id="PRU01077"/>
    </source>
</evidence>
<dbReference type="Pfam" id="PF00620">
    <property type="entry name" value="RhoGAP"/>
    <property type="match status" value="1"/>
</dbReference>
<proteinExistence type="predicted"/>